<dbReference type="PROSITE" id="PS51645">
    <property type="entry name" value="PHR_CRY_ALPHA_BETA"/>
    <property type="match status" value="1"/>
</dbReference>
<evidence type="ECO:0000256" key="1">
    <source>
        <dbReference type="ARBA" id="ARBA00005862"/>
    </source>
</evidence>
<feature type="binding site" evidence="6">
    <location>
        <begin position="284"/>
        <end position="291"/>
    </location>
    <ligand>
        <name>FAD</name>
        <dbReference type="ChEBI" id="CHEBI:57692"/>
    </ligand>
</feature>
<evidence type="ECO:0000256" key="4">
    <source>
        <dbReference type="ARBA" id="ARBA00022827"/>
    </source>
</evidence>
<dbReference type="PANTHER" id="PTHR11455:SF22">
    <property type="entry name" value="CRYPTOCHROME DASH"/>
    <property type="match status" value="1"/>
</dbReference>
<evidence type="ECO:0000313" key="10">
    <source>
        <dbReference type="Proteomes" id="UP000198951"/>
    </source>
</evidence>
<keyword evidence="4 6" id="KW-0274">FAD</keyword>
<name>A0A1H3YLX4_9FLAO</name>
<comment type="cofactor">
    <cofactor evidence="6 7">
        <name>FAD</name>
        <dbReference type="ChEBI" id="CHEBI:57692"/>
    </cofactor>
    <text evidence="6 7">Binds 1 FAD per subunit.</text>
</comment>
<dbReference type="Gene3D" id="1.25.40.80">
    <property type="match status" value="1"/>
</dbReference>
<dbReference type="SUPFAM" id="SSF52425">
    <property type="entry name" value="Cryptochrome/photolyase, N-terminal domain"/>
    <property type="match status" value="1"/>
</dbReference>
<keyword evidence="3 6" id="KW-0285">Flavoprotein</keyword>
<dbReference type="InterPro" id="IPR002081">
    <property type="entry name" value="Cryptochrome/DNA_photolyase_1"/>
</dbReference>
<reference evidence="10" key="1">
    <citation type="submission" date="2016-10" db="EMBL/GenBank/DDBJ databases">
        <authorList>
            <person name="Varghese N."/>
            <person name="Submissions S."/>
        </authorList>
    </citation>
    <scope>NUCLEOTIDE SEQUENCE [LARGE SCALE GENOMIC DNA]</scope>
    <source>
        <strain evidence="10">DSM 22376</strain>
    </source>
</reference>
<feature type="binding site" evidence="6">
    <location>
        <begin position="244"/>
        <end position="248"/>
    </location>
    <ligand>
        <name>FAD</name>
        <dbReference type="ChEBI" id="CHEBI:57692"/>
    </ligand>
</feature>
<protein>
    <recommendedName>
        <fullName evidence="2 7">Cryptochrome DASH</fullName>
    </recommendedName>
</protein>
<evidence type="ECO:0000313" key="9">
    <source>
        <dbReference type="EMBL" id="SEA12523.1"/>
    </source>
</evidence>
<keyword evidence="10" id="KW-1185">Reference proteome</keyword>
<evidence type="ECO:0000256" key="3">
    <source>
        <dbReference type="ARBA" id="ARBA00022630"/>
    </source>
</evidence>
<feature type="binding site" evidence="6">
    <location>
        <position position="231"/>
    </location>
    <ligand>
        <name>FAD</name>
        <dbReference type="ChEBI" id="CHEBI:57692"/>
    </ligand>
</feature>
<comment type="function">
    <text evidence="7">May have a photoreceptor function.</text>
</comment>
<evidence type="ECO:0000256" key="2">
    <source>
        <dbReference type="ARBA" id="ARBA00017881"/>
    </source>
</evidence>
<dbReference type="Gene3D" id="3.40.50.620">
    <property type="entry name" value="HUPs"/>
    <property type="match status" value="1"/>
</dbReference>
<keyword evidence="9" id="KW-0456">Lyase</keyword>
<dbReference type="GO" id="GO:0071949">
    <property type="term" value="F:FAD binding"/>
    <property type="evidence" value="ECO:0007669"/>
    <property type="project" value="TreeGrafter"/>
</dbReference>
<gene>
    <name evidence="9" type="ORF">SAMN05443667_10248</name>
</gene>
<organism evidence="9 10">
    <name type="scientific">Flavobacterium gillisiae</name>
    <dbReference type="NCBI Taxonomy" id="150146"/>
    <lineage>
        <taxon>Bacteria</taxon>
        <taxon>Pseudomonadati</taxon>
        <taxon>Bacteroidota</taxon>
        <taxon>Flavobacteriia</taxon>
        <taxon>Flavobacteriales</taxon>
        <taxon>Flavobacteriaceae</taxon>
        <taxon>Flavobacterium</taxon>
    </lineage>
</organism>
<dbReference type="Proteomes" id="UP000198951">
    <property type="component" value="Unassembled WGS sequence"/>
</dbReference>
<evidence type="ECO:0000256" key="6">
    <source>
        <dbReference type="PIRSR" id="PIRSR602081-1"/>
    </source>
</evidence>
<dbReference type="PRINTS" id="PR00147">
    <property type="entry name" value="DNAPHOTLYASE"/>
</dbReference>
<dbReference type="GO" id="GO:0003677">
    <property type="term" value="F:DNA binding"/>
    <property type="evidence" value="ECO:0007669"/>
    <property type="project" value="TreeGrafter"/>
</dbReference>
<sequence length="432" mass="50396">MKTAIVWFKTDLRLYDNEALIKAIAQSEEIIPVYCFDDAHFETTQYGFKKIGNYRAQFLLESLQDLDNSLRKMGSGLVILKGKPEVEIPKIVEEYRALKVFAKREVAFEEKQTENLVQTALFKLRCELETFSTSTLYHAEDLPFAIKDIPDVFTTFRKKTELDATVRAVFKAPITITSPEIPEIILPTLKELDLRFSSIDSRAAIQFKGGETEAMKRLNHYFFESKSVSAYKETRNGMVGEDYSSKFSAWLALGCISPRAIYHEIKKYENENEANDSTYWLVFELLWRDFFRFMFKKYQTKFFLYSGIKSDKVNSKALNKKLLSQWINGTTPSEFINANMLELKKTGFMSNRGRQNVASYFCNELNMDWRIGAAYFESQLIDYDVCSNWGNWAYLAGVGNDPRKHRYFNIEKQANDYDKDSSFRKLWLLQNY</sequence>
<accession>A0A1H3YLX4</accession>
<dbReference type="InterPro" id="IPR006050">
    <property type="entry name" value="DNA_photolyase_N"/>
</dbReference>
<comment type="similarity">
    <text evidence="1 7">Belongs to the DNA photolyase class-1 family.</text>
</comment>
<dbReference type="InterPro" id="IPR036155">
    <property type="entry name" value="Crypto/Photolyase_N_sf"/>
</dbReference>
<dbReference type="Pfam" id="PF00875">
    <property type="entry name" value="DNA_photolyase"/>
    <property type="match status" value="1"/>
</dbReference>
<dbReference type="GO" id="GO:0003904">
    <property type="term" value="F:deoxyribodipyrimidine photo-lyase activity"/>
    <property type="evidence" value="ECO:0007669"/>
    <property type="project" value="TreeGrafter"/>
</dbReference>
<feature type="domain" description="Photolyase/cryptochrome alpha/beta" evidence="8">
    <location>
        <begin position="2"/>
        <end position="136"/>
    </location>
</feature>
<dbReference type="Pfam" id="PF03441">
    <property type="entry name" value="FAD_binding_7"/>
    <property type="match status" value="1"/>
</dbReference>
<proteinExistence type="inferred from homology"/>
<evidence type="ECO:0000256" key="5">
    <source>
        <dbReference type="ARBA" id="ARBA00022991"/>
    </source>
</evidence>
<dbReference type="PANTHER" id="PTHR11455">
    <property type="entry name" value="CRYPTOCHROME"/>
    <property type="match status" value="1"/>
</dbReference>
<comment type="cofactor">
    <cofactor evidence="7">
        <name>(6R)-5,10-methylene-5,6,7,8-tetrahydrofolate</name>
        <dbReference type="ChEBI" id="CHEBI:15636"/>
    </cofactor>
    <text evidence="7">Binds 1 5,10-methenyltetrahydrofolate (MTHF) per subunit.</text>
</comment>
<dbReference type="SUPFAM" id="SSF48173">
    <property type="entry name" value="Cryptochrome/photolyase FAD-binding domain"/>
    <property type="match status" value="1"/>
</dbReference>
<dbReference type="InterPro" id="IPR005101">
    <property type="entry name" value="Cryptochr/Photolyase_FAD-bd"/>
</dbReference>
<dbReference type="RefSeq" id="WP_176980565.1">
    <property type="nucleotide sequence ID" value="NZ_FNRD01000002.1"/>
</dbReference>
<dbReference type="GO" id="GO:0000719">
    <property type="term" value="P:photoreactive repair"/>
    <property type="evidence" value="ECO:0007669"/>
    <property type="project" value="TreeGrafter"/>
</dbReference>
<dbReference type="InterPro" id="IPR014133">
    <property type="entry name" value="Cry_DASH"/>
</dbReference>
<evidence type="ECO:0000259" key="8">
    <source>
        <dbReference type="PROSITE" id="PS51645"/>
    </source>
</evidence>
<dbReference type="Gene3D" id="1.10.579.10">
    <property type="entry name" value="DNA Cyclobutane Dipyrimidine Photolyase, subunit A, domain 3"/>
    <property type="match status" value="1"/>
</dbReference>
<evidence type="ECO:0000256" key="7">
    <source>
        <dbReference type="RuleBase" id="RU367151"/>
    </source>
</evidence>
<keyword evidence="5 7" id="KW-0157">Chromophore</keyword>
<dbReference type="EMBL" id="FNRD01000002">
    <property type="protein sequence ID" value="SEA12523.1"/>
    <property type="molecule type" value="Genomic_DNA"/>
</dbReference>
<dbReference type="AlphaFoldDB" id="A0A1H3YLX4"/>
<dbReference type="STRING" id="150146.SAMN05443667_10248"/>
<dbReference type="InterPro" id="IPR036134">
    <property type="entry name" value="Crypto/Photolyase_FAD-like_sf"/>
</dbReference>
<dbReference type="NCBIfam" id="TIGR02765">
    <property type="entry name" value="crypto_DASH"/>
    <property type="match status" value="1"/>
</dbReference>
<dbReference type="InterPro" id="IPR014729">
    <property type="entry name" value="Rossmann-like_a/b/a_fold"/>
</dbReference>
<feature type="binding site" evidence="6">
    <location>
        <begin position="382"/>
        <end position="384"/>
    </location>
    <ligand>
        <name>FAD</name>
        <dbReference type="ChEBI" id="CHEBI:57692"/>
    </ligand>
</feature>